<dbReference type="EMBL" id="WWCJ01000005">
    <property type="protein sequence ID" value="MYN02009.1"/>
    <property type="molecule type" value="Genomic_DNA"/>
</dbReference>
<organism evidence="1 2">
    <name type="scientific">Pseudoduganella guangdongensis</name>
    <dbReference type="NCBI Taxonomy" id="2692179"/>
    <lineage>
        <taxon>Bacteria</taxon>
        <taxon>Pseudomonadati</taxon>
        <taxon>Pseudomonadota</taxon>
        <taxon>Betaproteobacteria</taxon>
        <taxon>Burkholderiales</taxon>
        <taxon>Oxalobacteraceae</taxon>
        <taxon>Telluria group</taxon>
        <taxon>Pseudoduganella</taxon>
    </lineage>
</organism>
<dbReference type="InterPro" id="IPR007416">
    <property type="entry name" value="YggL_50S_bp"/>
</dbReference>
<name>A0A6N9HF36_9BURK</name>
<dbReference type="AlphaFoldDB" id="A0A6N9HF36"/>
<reference evidence="1 2" key="1">
    <citation type="submission" date="2019-12" db="EMBL/GenBank/DDBJ databases">
        <title>Novel species isolated from a subtropical stream in China.</title>
        <authorList>
            <person name="Lu H."/>
        </authorList>
    </citation>
    <scope>NUCLEOTIDE SEQUENCE [LARGE SCALE GENOMIC DNA]</scope>
    <source>
        <strain evidence="1 2">DS3</strain>
    </source>
</reference>
<dbReference type="Pfam" id="PF04320">
    <property type="entry name" value="YggL_50S_bp"/>
    <property type="match status" value="1"/>
</dbReference>
<gene>
    <name evidence="1" type="ORF">GTP41_07820</name>
</gene>
<dbReference type="GO" id="GO:0005829">
    <property type="term" value="C:cytosol"/>
    <property type="evidence" value="ECO:0007669"/>
    <property type="project" value="TreeGrafter"/>
</dbReference>
<dbReference type="PANTHER" id="PTHR38778">
    <property type="entry name" value="CYTOPLASMIC PROTEIN-RELATED"/>
    <property type="match status" value="1"/>
</dbReference>
<dbReference type="RefSeq" id="WP_161025023.1">
    <property type="nucleotide sequence ID" value="NZ_WWCJ01000005.1"/>
</dbReference>
<comment type="caution">
    <text evidence="1">The sequence shown here is derived from an EMBL/GenBank/DDBJ whole genome shotgun (WGS) entry which is preliminary data.</text>
</comment>
<evidence type="ECO:0000313" key="1">
    <source>
        <dbReference type="EMBL" id="MYN02009.1"/>
    </source>
</evidence>
<sequence>MTAARRYNKRQLKKKHLGEFQELGFMVDAKLVGNPSESERDGLLMRFLTEAIEANGLAFGGGYSAEFSGFVVSHKAYGKVEDSHRKLVQDWLAKQGLLTDVKVGELRDAWYGWG</sequence>
<protein>
    <submittedName>
        <fullName evidence="1">DUF469 family protein</fullName>
    </submittedName>
</protein>
<accession>A0A6N9HF36</accession>
<dbReference type="Proteomes" id="UP000448575">
    <property type="component" value="Unassembled WGS sequence"/>
</dbReference>
<proteinExistence type="predicted"/>
<keyword evidence="2" id="KW-1185">Reference proteome</keyword>
<evidence type="ECO:0000313" key="2">
    <source>
        <dbReference type="Proteomes" id="UP000448575"/>
    </source>
</evidence>
<dbReference type="PANTHER" id="PTHR38778:SF1">
    <property type="entry name" value="CYTOPLASMIC PROTEIN"/>
    <property type="match status" value="1"/>
</dbReference>